<evidence type="ECO:0000256" key="7">
    <source>
        <dbReference type="ARBA" id="ARBA00022833"/>
    </source>
</evidence>
<keyword evidence="3" id="KW-0489">Methyltransferase</keyword>
<dbReference type="SMART" id="SM00317">
    <property type="entry name" value="SET"/>
    <property type="match status" value="1"/>
</dbReference>
<evidence type="ECO:0000259" key="9">
    <source>
        <dbReference type="PROSITE" id="PS50868"/>
    </source>
</evidence>
<dbReference type="KEGG" id="cdep:91086547"/>
<dbReference type="PROSITE" id="PS50280">
    <property type="entry name" value="SET"/>
    <property type="match status" value="1"/>
</dbReference>
<keyword evidence="7" id="KW-0862">Zinc</keyword>
<evidence type="ECO:0000256" key="5">
    <source>
        <dbReference type="ARBA" id="ARBA00022691"/>
    </source>
</evidence>
<dbReference type="Gene3D" id="2.170.270.10">
    <property type="entry name" value="SET domain"/>
    <property type="match status" value="1"/>
</dbReference>
<gene>
    <name evidence="10" type="ORF">L203_102335</name>
</gene>
<dbReference type="GeneID" id="91086547"/>
<proteinExistence type="predicted"/>
<dbReference type="InterPro" id="IPR050973">
    <property type="entry name" value="H3K9_Histone-Lys_N-MTase"/>
</dbReference>
<accession>A0AAJ8JRM2</accession>
<dbReference type="PROSITE" id="PS50868">
    <property type="entry name" value="POST_SET"/>
    <property type="match status" value="1"/>
</dbReference>
<dbReference type="InterPro" id="IPR001214">
    <property type="entry name" value="SET_dom"/>
</dbReference>
<keyword evidence="2" id="KW-0158">Chromosome</keyword>
<dbReference type="GO" id="GO:0046872">
    <property type="term" value="F:metal ion binding"/>
    <property type="evidence" value="ECO:0007669"/>
    <property type="project" value="UniProtKB-KW"/>
</dbReference>
<keyword evidence="6" id="KW-0479">Metal-binding</keyword>
<feature type="domain" description="Post-SET" evidence="9">
    <location>
        <begin position="298"/>
        <end position="314"/>
    </location>
</feature>
<reference evidence="10" key="2">
    <citation type="journal article" date="2022" name="Elife">
        <title>Obligate sexual reproduction of a homothallic fungus closely related to the Cryptococcus pathogenic species complex.</title>
        <authorList>
            <person name="Passer A.R."/>
            <person name="Clancey S.A."/>
            <person name="Shea T."/>
            <person name="David-Palma M."/>
            <person name="Averette A.F."/>
            <person name="Boekhout T."/>
            <person name="Porcel B.M."/>
            <person name="Nowrousian M."/>
            <person name="Cuomo C.A."/>
            <person name="Sun S."/>
            <person name="Heitman J."/>
            <person name="Coelho M.A."/>
        </authorList>
    </citation>
    <scope>NUCLEOTIDE SEQUENCE</scope>
    <source>
        <strain evidence="10">CBS 7841</strain>
    </source>
</reference>
<keyword evidence="5" id="KW-0949">S-adenosyl-L-methionine</keyword>
<evidence type="ECO:0000256" key="1">
    <source>
        <dbReference type="ARBA" id="ARBA00004286"/>
    </source>
</evidence>
<dbReference type="AlphaFoldDB" id="A0AAJ8JRM2"/>
<evidence type="ECO:0008006" key="12">
    <source>
        <dbReference type="Google" id="ProtNLM"/>
    </source>
</evidence>
<dbReference type="PANTHER" id="PTHR46223">
    <property type="entry name" value="HISTONE-LYSINE N-METHYLTRANSFERASE SUV39H"/>
    <property type="match status" value="1"/>
</dbReference>
<keyword evidence="4" id="KW-0808">Transferase</keyword>
<dbReference type="Pfam" id="PF00856">
    <property type="entry name" value="SET"/>
    <property type="match status" value="1"/>
</dbReference>
<keyword evidence="11" id="KW-1185">Reference proteome</keyword>
<comment type="subcellular location">
    <subcellularLocation>
        <location evidence="1">Chromosome</location>
    </subcellularLocation>
</comment>
<evidence type="ECO:0000256" key="3">
    <source>
        <dbReference type="ARBA" id="ARBA00022603"/>
    </source>
</evidence>
<evidence type="ECO:0000256" key="4">
    <source>
        <dbReference type="ARBA" id="ARBA00022679"/>
    </source>
</evidence>
<dbReference type="Proteomes" id="UP000094043">
    <property type="component" value="Chromosome 3"/>
</dbReference>
<protein>
    <recommendedName>
        <fullName evidence="12">SET domain-containing protein</fullName>
    </recommendedName>
</protein>
<name>A0AAJ8JRM2_9TREE</name>
<evidence type="ECO:0000256" key="6">
    <source>
        <dbReference type="ARBA" id="ARBA00022723"/>
    </source>
</evidence>
<dbReference type="EMBL" id="CP143786">
    <property type="protein sequence ID" value="WVN87159.1"/>
    <property type="molecule type" value="Genomic_DNA"/>
</dbReference>
<reference evidence="10" key="1">
    <citation type="submission" date="2016-06" db="EMBL/GenBank/DDBJ databases">
        <authorList>
            <person name="Cuomo C."/>
            <person name="Litvintseva A."/>
            <person name="Heitman J."/>
            <person name="Chen Y."/>
            <person name="Sun S."/>
            <person name="Springer D."/>
            <person name="Dromer F."/>
            <person name="Young S."/>
            <person name="Zeng Q."/>
            <person name="Chapman S."/>
            <person name="Gujja S."/>
            <person name="Saif S."/>
            <person name="Birren B."/>
        </authorList>
    </citation>
    <scope>NUCLEOTIDE SEQUENCE</scope>
    <source>
        <strain evidence="10">CBS 7841</strain>
    </source>
</reference>
<evidence type="ECO:0000259" key="8">
    <source>
        <dbReference type="PROSITE" id="PS50280"/>
    </source>
</evidence>
<dbReference type="GO" id="GO:0032259">
    <property type="term" value="P:methylation"/>
    <property type="evidence" value="ECO:0007669"/>
    <property type="project" value="UniProtKB-KW"/>
</dbReference>
<dbReference type="InterPro" id="IPR003616">
    <property type="entry name" value="Post-SET_dom"/>
</dbReference>
<dbReference type="RefSeq" id="XP_066067859.1">
    <property type="nucleotide sequence ID" value="XM_066211762.1"/>
</dbReference>
<dbReference type="InterPro" id="IPR046341">
    <property type="entry name" value="SET_dom_sf"/>
</dbReference>
<dbReference type="SUPFAM" id="SSF82199">
    <property type="entry name" value="SET domain"/>
    <property type="match status" value="1"/>
</dbReference>
<evidence type="ECO:0000313" key="11">
    <source>
        <dbReference type="Proteomes" id="UP000094043"/>
    </source>
</evidence>
<reference evidence="10" key="3">
    <citation type="submission" date="2024-01" db="EMBL/GenBank/DDBJ databases">
        <authorList>
            <person name="Coelho M.A."/>
            <person name="David-Palma M."/>
            <person name="Shea T."/>
            <person name="Sun S."/>
            <person name="Cuomo C.A."/>
            <person name="Heitman J."/>
        </authorList>
    </citation>
    <scope>NUCLEOTIDE SEQUENCE</scope>
    <source>
        <strain evidence="10">CBS 7841</strain>
    </source>
</reference>
<dbReference type="GO" id="GO:0008168">
    <property type="term" value="F:methyltransferase activity"/>
    <property type="evidence" value="ECO:0007669"/>
    <property type="project" value="UniProtKB-KW"/>
</dbReference>
<organism evidence="10 11">
    <name type="scientific">Cryptococcus depauperatus CBS 7841</name>
    <dbReference type="NCBI Taxonomy" id="1295531"/>
    <lineage>
        <taxon>Eukaryota</taxon>
        <taxon>Fungi</taxon>
        <taxon>Dikarya</taxon>
        <taxon>Basidiomycota</taxon>
        <taxon>Agaricomycotina</taxon>
        <taxon>Tremellomycetes</taxon>
        <taxon>Tremellales</taxon>
        <taxon>Cryptococcaceae</taxon>
        <taxon>Cryptococcus</taxon>
    </lineage>
</organism>
<dbReference type="GO" id="GO:0005694">
    <property type="term" value="C:chromosome"/>
    <property type="evidence" value="ECO:0007669"/>
    <property type="project" value="UniProtKB-SubCell"/>
</dbReference>
<evidence type="ECO:0000256" key="2">
    <source>
        <dbReference type="ARBA" id="ARBA00022454"/>
    </source>
</evidence>
<sequence>MQFDISGGIEPVRIFAEEIKGFEYIGDSQLSDGRRLSSVEDAAPDGGQAIFDTVETDENGESMSENGEYACNCTSTNGESLCTAGKGDMCDCVGQFGNFYSEPGATENPQQLLNLDALPENLPLVECSPACTCYDQCAKKVTQGGVCVPLSVRRAAYGLGLFYTPQEPLVLPKGTFLSLYAGEYLTQSEAHSRWSAISVKDKEKGRGNYTLSLRTPGQTIHIDPRWKGNVGRFLNHSCEPNCVLHYVRWGIGRGWARVAIFTNRNIRPEEELTFDYANASGQCQLTDQLLEESTTSTERTRCLCGTNRCRGWMPFDEYL</sequence>
<evidence type="ECO:0000313" key="10">
    <source>
        <dbReference type="EMBL" id="WVN87159.1"/>
    </source>
</evidence>
<feature type="domain" description="SET" evidence="8">
    <location>
        <begin position="148"/>
        <end position="277"/>
    </location>
</feature>
<dbReference type="PANTHER" id="PTHR46223:SF3">
    <property type="entry name" value="HISTONE-LYSINE N-METHYLTRANSFERASE SET-23"/>
    <property type="match status" value="1"/>
</dbReference>